<dbReference type="PANTHER" id="PTHR33744">
    <property type="entry name" value="CARBOHYDRATE DIACID REGULATOR"/>
    <property type="match status" value="1"/>
</dbReference>
<feature type="domain" description="CdaR GGDEF-like" evidence="4">
    <location>
        <begin position="158"/>
        <end position="286"/>
    </location>
</feature>
<protein>
    <submittedName>
        <fullName evidence="5">Helix-turn-helix domain-containing protein</fullName>
    </submittedName>
</protein>
<dbReference type="PANTHER" id="PTHR33744:SF1">
    <property type="entry name" value="DNA-BINDING TRANSCRIPTIONAL ACTIVATOR ADER"/>
    <property type="match status" value="1"/>
</dbReference>
<evidence type="ECO:0000313" key="6">
    <source>
        <dbReference type="Proteomes" id="UP000657006"/>
    </source>
</evidence>
<dbReference type="InterPro" id="IPR042070">
    <property type="entry name" value="PucR_C-HTH_sf"/>
</dbReference>
<dbReference type="EMBL" id="JACRSQ010000003">
    <property type="protein sequence ID" value="MBC8542563.1"/>
    <property type="molecule type" value="Genomic_DNA"/>
</dbReference>
<organism evidence="5 6">
    <name type="scientific">Bianquea renquensis</name>
    <dbReference type="NCBI Taxonomy" id="2763661"/>
    <lineage>
        <taxon>Bacteria</taxon>
        <taxon>Bacillati</taxon>
        <taxon>Bacillota</taxon>
        <taxon>Clostridia</taxon>
        <taxon>Eubacteriales</taxon>
        <taxon>Bianqueaceae</taxon>
        <taxon>Bianquea</taxon>
    </lineage>
</organism>
<dbReference type="Pfam" id="PF07905">
    <property type="entry name" value="PucR"/>
    <property type="match status" value="1"/>
</dbReference>
<reference evidence="5" key="1">
    <citation type="submission" date="2020-08" db="EMBL/GenBank/DDBJ databases">
        <title>Genome public.</title>
        <authorList>
            <person name="Liu C."/>
            <person name="Sun Q."/>
        </authorList>
    </citation>
    <scope>NUCLEOTIDE SEQUENCE</scope>
    <source>
        <strain evidence="5">NSJ-32</strain>
    </source>
</reference>
<dbReference type="RefSeq" id="WP_177713553.1">
    <property type="nucleotide sequence ID" value="NZ_JACRSQ010000003.1"/>
</dbReference>
<evidence type="ECO:0000259" key="3">
    <source>
        <dbReference type="Pfam" id="PF13556"/>
    </source>
</evidence>
<sequence length="404" mass="45530">MVTVADILKFDSFQGVTVIAGEAGVTNELSWASFSMLHTASQVLSNGDLCVLAKYHPAPKNLVDDFTVFFKTAKKKNVAAVMISFSAGYIPYLPRKAKDLADQYRIPVLEVPFEKKYAQMYKDVLGYCMKSNRQEGDAGEVVRLLVSDHSSDIAAGIYRMQNLGVNVNGNFQVAVIRATSDGGKPDATAPISRGLLDSISEKIRVLYERHFASRMLAVYDEQIVLTLSLDSDHEFIETETFARQILNSITTFETEGVRFHLGISSVFASLTEYREAYLQAIRAIQVENIRWNQDPVMLFDNIGIAQILLEMPDPECLRRFYDHHLGRLRDHDEANGGILLDTLRCFCACNFTVDKTAELLYIHKNTLRYRIHRIEEILGISFSSMAQIANIITCIEIEKILHIL</sequence>
<dbReference type="InterPro" id="IPR041522">
    <property type="entry name" value="CdaR_GGDEF"/>
</dbReference>
<evidence type="ECO:0000259" key="4">
    <source>
        <dbReference type="Pfam" id="PF17853"/>
    </source>
</evidence>
<dbReference type="Pfam" id="PF17853">
    <property type="entry name" value="GGDEF_2"/>
    <property type="match status" value="1"/>
</dbReference>
<proteinExistence type="inferred from homology"/>
<feature type="domain" description="Purine catabolism PurC-like" evidence="2">
    <location>
        <begin position="6"/>
        <end position="125"/>
    </location>
</feature>
<dbReference type="InterPro" id="IPR012914">
    <property type="entry name" value="PucR_dom"/>
</dbReference>
<dbReference type="InterPro" id="IPR025736">
    <property type="entry name" value="PucR_C-HTH_dom"/>
</dbReference>
<comment type="caution">
    <text evidence="5">The sequence shown here is derived from an EMBL/GenBank/DDBJ whole genome shotgun (WGS) entry which is preliminary data.</text>
</comment>
<dbReference type="Pfam" id="PF13556">
    <property type="entry name" value="HTH_30"/>
    <property type="match status" value="1"/>
</dbReference>
<gene>
    <name evidence="5" type="ORF">H8730_03245</name>
</gene>
<evidence type="ECO:0000259" key="2">
    <source>
        <dbReference type="Pfam" id="PF07905"/>
    </source>
</evidence>
<evidence type="ECO:0000256" key="1">
    <source>
        <dbReference type="ARBA" id="ARBA00006754"/>
    </source>
</evidence>
<evidence type="ECO:0000313" key="5">
    <source>
        <dbReference type="EMBL" id="MBC8542563.1"/>
    </source>
</evidence>
<comment type="similarity">
    <text evidence="1">Belongs to the CdaR family.</text>
</comment>
<dbReference type="AlphaFoldDB" id="A0A926DR77"/>
<dbReference type="InterPro" id="IPR051448">
    <property type="entry name" value="CdaR-like_regulators"/>
</dbReference>
<dbReference type="Gene3D" id="1.10.10.2840">
    <property type="entry name" value="PucR C-terminal helix-turn-helix domain"/>
    <property type="match status" value="1"/>
</dbReference>
<feature type="domain" description="PucR C-terminal helix-turn-helix" evidence="3">
    <location>
        <begin position="339"/>
        <end position="390"/>
    </location>
</feature>
<name>A0A926DR77_9FIRM</name>
<keyword evidence="6" id="KW-1185">Reference proteome</keyword>
<dbReference type="Proteomes" id="UP000657006">
    <property type="component" value="Unassembled WGS sequence"/>
</dbReference>
<accession>A0A926DR77</accession>